<name>A0A846YE10_9NOCA</name>
<dbReference type="Proteomes" id="UP000570678">
    <property type="component" value="Unassembled WGS sequence"/>
</dbReference>
<protein>
    <submittedName>
        <fullName evidence="2">TerD family protein</fullName>
    </submittedName>
</protein>
<sequence length="163" mass="17988">MMGLGWDPARRRVFRHREIDLNATALLFGGQQLVDAVYHEQLSSRDGSVRHLGDSVTGDGKGDNEVISIDITRVPAVVDRIILLVTCYTGQTLAEVDNPFCRLVDARNGVELLRHDLSPYTTSGFVLAVLVRGEHGWRLREVADSINAQHPVEAVPRMGGYLA</sequence>
<feature type="domain" description="TerD" evidence="1">
    <location>
        <begin position="1"/>
        <end position="147"/>
    </location>
</feature>
<reference evidence="2 3" key="1">
    <citation type="submission" date="2020-04" db="EMBL/GenBank/DDBJ databases">
        <title>MicrobeNet Type strains.</title>
        <authorList>
            <person name="Nicholson A.C."/>
        </authorList>
    </citation>
    <scope>NUCLEOTIDE SEQUENCE [LARGE SCALE GENOMIC DNA]</scope>
    <source>
        <strain evidence="2 3">JCM 3332</strain>
    </source>
</reference>
<dbReference type="PANTHER" id="PTHR32097">
    <property type="entry name" value="CAMP-BINDING PROTEIN 1-RELATED"/>
    <property type="match status" value="1"/>
</dbReference>
<dbReference type="Gene3D" id="2.60.60.30">
    <property type="entry name" value="sav2460 like domains"/>
    <property type="match status" value="1"/>
</dbReference>
<dbReference type="EMBL" id="JAAXOT010000006">
    <property type="protein sequence ID" value="NKY57107.1"/>
    <property type="molecule type" value="Genomic_DNA"/>
</dbReference>
<dbReference type="PANTHER" id="PTHR32097:SF17">
    <property type="entry name" value="CAMP-BINDING PROTEIN 1-RELATED"/>
    <property type="match status" value="1"/>
</dbReference>
<evidence type="ECO:0000259" key="1">
    <source>
        <dbReference type="Pfam" id="PF02342"/>
    </source>
</evidence>
<dbReference type="Pfam" id="PF02342">
    <property type="entry name" value="TerD"/>
    <property type="match status" value="1"/>
</dbReference>
<dbReference type="InterPro" id="IPR003325">
    <property type="entry name" value="TerD"/>
</dbReference>
<proteinExistence type="predicted"/>
<evidence type="ECO:0000313" key="3">
    <source>
        <dbReference type="Proteomes" id="UP000570678"/>
    </source>
</evidence>
<evidence type="ECO:0000313" key="2">
    <source>
        <dbReference type="EMBL" id="NKY57107.1"/>
    </source>
</evidence>
<organism evidence="2 3">
    <name type="scientific">Nocardia flavorosea</name>
    <dbReference type="NCBI Taxonomy" id="53429"/>
    <lineage>
        <taxon>Bacteria</taxon>
        <taxon>Bacillati</taxon>
        <taxon>Actinomycetota</taxon>
        <taxon>Actinomycetes</taxon>
        <taxon>Mycobacteriales</taxon>
        <taxon>Nocardiaceae</taxon>
        <taxon>Nocardia</taxon>
    </lineage>
</organism>
<gene>
    <name evidence="2" type="ORF">HGA15_13255</name>
</gene>
<dbReference type="CDD" id="cd06974">
    <property type="entry name" value="TerD_like"/>
    <property type="match status" value="1"/>
</dbReference>
<accession>A0A846YE10</accession>
<keyword evidence="3" id="KW-1185">Reference proteome</keyword>
<dbReference type="AlphaFoldDB" id="A0A846YE10"/>
<dbReference type="InterPro" id="IPR051324">
    <property type="entry name" value="Stress/Tellurium_Resist"/>
</dbReference>
<comment type="caution">
    <text evidence="2">The sequence shown here is derived from an EMBL/GenBank/DDBJ whole genome shotgun (WGS) entry which is preliminary data.</text>
</comment>